<evidence type="ECO:0000313" key="6">
    <source>
        <dbReference type="EMBL" id="MEZ8195798.1"/>
    </source>
</evidence>
<dbReference type="SUPFAM" id="SSF46785">
    <property type="entry name" value="Winged helix' DNA-binding domain"/>
    <property type="match status" value="1"/>
</dbReference>
<dbReference type="InterPro" id="IPR036390">
    <property type="entry name" value="WH_DNA-bd_sf"/>
</dbReference>
<name>A0ABV4M8E9_9VIBR</name>
<feature type="domain" description="HTH lysR-type" evidence="5">
    <location>
        <begin position="1"/>
        <end position="58"/>
    </location>
</feature>
<keyword evidence="7" id="KW-1185">Reference proteome</keyword>
<organism evidence="6 7">
    <name type="scientific">Vibrio cortegadensis</name>
    <dbReference type="NCBI Taxonomy" id="1328770"/>
    <lineage>
        <taxon>Bacteria</taxon>
        <taxon>Pseudomonadati</taxon>
        <taxon>Pseudomonadota</taxon>
        <taxon>Gammaproteobacteria</taxon>
        <taxon>Vibrionales</taxon>
        <taxon>Vibrionaceae</taxon>
        <taxon>Vibrio</taxon>
    </lineage>
</organism>
<dbReference type="Gene3D" id="3.40.190.290">
    <property type="match status" value="1"/>
</dbReference>
<evidence type="ECO:0000256" key="4">
    <source>
        <dbReference type="ARBA" id="ARBA00023163"/>
    </source>
</evidence>
<dbReference type="CDD" id="cd05466">
    <property type="entry name" value="PBP2_LTTR_substrate"/>
    <property type="match status" value="1"/>
</dbReference>
<dbReference type="InterPro" id="IPR050950">
    <property type="entry name" value="HTH-type_LysR_regulators"/>
</dbReference>
<evidence type="ECO:0000256" key="1">
    <source>
        <dbReference type="ARBA" id="ARBA00009437"/>
    </source>
</evidence>
<dbReference type="PANTHER" id="PTHR30419">
    <property type="entry name" value="HTH-TYPE TRANSCRIPTIONAL REGULATOR YBHD"/>
    <property type="match status" value="1"/>
</dbReference>
<dbReference type="Pfam" id="PF00126">
    <property type="entry name" value="HTH_1"/>
    <property type="match status" value="1"/>
</dbReference>
<keyword evidence="4" id="KW-0804">Transcription</keyword>
<sequence length="289" mass="32952">MDSRQLKYFLAVAEHQNFTRAAESLHIAQPALSISIKKFEQQLALELFRRNDRKVTLTHEGNVLLEHAKRIVQQIDDAILAMAELKGLEKGEVRLGAPSMVGSYFLPEVVMAFKNLYPNLKMTVINAGTQAIRQMLVDGDLDIGVILNEDVPDELDVDPLLSSQMVAVVGVQHPFAKQASISYQQFFDQELVMFKTTYFHREFIDKLCDEFGFTPKFSFETNLLPMILNIVRREFAITALLEIVTENEPDVVAIPFEEPVHLDLAIAWRKEGYLSNADRTFINFVKQYV</sequence>
<keyword evidence="3" id="KW-0238">DNA-binding</keyword>
<proteinExistence type="inferred from homology"/>
<dbReference type="InterPro" id="IPR000847">
    <property type="entry name" value="LysR_HTH_N"/>
</dbReference>
<reference evidence="6 7" key="1">
    <citation type="submission" date="2024-06" db="EMBL/GenBank/DDBJ databases">
        <authorList>
            <person name="Steensen K."/>
            <person name="Seneca J."/>
            <person name="Bartlau N."/>
            <person name="Yu A.X."/>
            <person name="Polz M.F."/>
        </authorList>
    </citation>
    <scope>NUCLEOTIDE SEQUENCE [LARGE SCALE GENOMIC DNA]</scope>
    <source>
        <strain evidence="6 7">FF146</strain>
    </source>
</reference>
<gene>
    <name evidence="6" type="ORF">ACED38_13025</name>
</gene>
<dbReference type="Gene3D" id="1.10.10.10">
    <property type="entry name" value="Winged helix-like DNA-binding domain superfamily/Winged helix DNA-binding domain"/>
    <property type="match status" value="1"/>
</dbReference>
<accession>A0ABV4M8E9</accession>
<dbReference type="Proteomes" id="UP001569153">
    <property type="component" value="Unassembled WGS sequence"/>
</dbReference>
<dbReference type="PANTHER" id="PTHR30419:SF30">
    <property type="entry name" value="LYSR FAMILY TRANSCRIPTIONAL REGULATOR"/>
    <property type="match status" value="1"/>
</dbReference>
<comment type="similarity">
    <text evidence="1">Belongs to the LysR transcriptional regulatory family.</text>
</comment>
<dbReference type="Pfam" id="PF03466">
    <property type="entry name" value="LysR_substrate"/>
    <property type="match status" value="1"/>
</dbReference>
<comment type="caution">
    <text evidence="6">The sequence shown here is derived from an EMBL/GenBank/DDBJ whole genome shotgun (WGS) entry which is preliminary data.</text>
</comment>
<evidence type="ECO:0000256" key="2">
    <source>
        <dbReference type="ARBA" id="ARBA00023015"/>
    </source>
</evidence>
<dbReference type="SUPFAM" id="SSF53850">
    <property type="entry name" value="Periplasmic binding protein-like II"/>
    <property type="match status" value="1"/>
</dbReference>
<dbReference type="PRINTS" id="PR00039">
    <property type="entry name" value="HTHLYSR"/>
</dbReference>
<dbReference type="InterPro" id="IPR036388">
    <property type="entry name" value="WH-like_DNA-bd_sf"/>
</dbReference>
<dbReference type="InterPro" id="IPR005119">
    <property type="entry name" value="LysR_subst-bd"/>
</dbReference>
<dbReference type="EMBL" id="JBGOOT010000009">
    <property type="protein sequence ID" value="MEZ8195798.1"/>
    <property type="molecule type" value="Genomic_DNA"/>
</dbReference>
<evidence type="ECO:0000313" key="7">
    <source>
        <dbReference type="Proteomes" id="UP001569153"/>
    </source>
</evidence>
<keyword evidence="2" id="KW-0805">Transcription regulation</keyword>
<dbReference type="PROSITE" id="PS50931">
    <property type="entry name" value="HTH_LYSR"/>
    <property type="match status" value="1"/>
</dbReference>
<protein>
    <submittedName>
        <fullName evidence="6">LysR family transcriptional regulator</fullName>
    </submittedName>
</protein>
<dbReference type="RefSeq" id="WP_371730619.1">
    <property type="nucleotide sequence ID" value="NZ_JBGOOT010000009.1"/>
</dbReference>
<evidence type="ECO:0000256" key="3">
    <source>
        <dbReference type="ARBA" id="ARBA00023125"/>
    </source>
</evidence>
<evidence type="ECO:0000259" key="5">
    <source>
        <dbReference type="PROSITE" id="PS50931"/>
    </source>
</evidence>